<dbReference type="PROSITE" id="PS01081">
    <property type="entry name" value="HTH_TETR_1"/>
    <property type="match status" value="1"/>
</dbReference>
<accession>A0A5B0GIY3</accession>
<dbReference type="PANTHER" id="PTHR30055:SF234">
    <property type="entry name" value="HTH-TYPE TRANSCRIPTIONAL REGULATOR BETI"/>
    <property type="match status" value="1"/>
</dbReference>
<dbReference type="InterPro" id="IPR041669">
    <property type="entry name" value="TetR_C_15"/>
</dbReference>
<sequence>MSMASQKSTGTLRAESGQAKAPRRARGHARVASLLEAAGTEFADKGYDAATMTAIAARAGASIGSLYQFFPTKDQIAGALLESYVNMLAETFHKLREAAPSLDVSLLASRLTRTFVKFRATHPAFAALAETYSDALPGTISIRERLRGEIASVLAAVAPQLEPAEIAVRAAVIQQIMKAAVAINGDTSIASRKAVMDELEGLMRLYLDEAIAVTR</sequence>
<evidence type="ECO:0000256" key="6">
    <source>
        <dbReference type="SAM" id="MobiDB-lite"/>
    </source>
</evidence>
<feature type="DNA-binding region" description="H-T-H motif" evidence="5">
    <location>
        <begin position="51"/>
        <end position="70"/>
    </location>
</feature>
<dbReference type="Gene3D" id="1.10.357.10">
    <property type="entry name" value="Tetracycline Repressor, domain 2"/>
    <property type="match status" value="1"/>
</dbReference>
<proteinExistence type="predicted"/>
<evidence type="ECO:0000256" key="4">
    <source>
        <dbReference type="ARBA" id="ARBA00023163"/>
    </source>
</evidence>
<dbReference type="AlphaFoldDB" id="A0A5B0GIY3"/>
<dbReference type="InterPro" id="IPR023772">
    <property type="entry name" value="DNA-bd_HTH_TetR-type_CS"/>
</dbReference>
<comment type="caution">
    <text evidence="8">The sequence shown here is derived from an EMBL/GenBank/DDBJ whole genome shotgun (WGS) entry which is preliminary data.</text>
</comment>
<dbReference type="SUPFAM" id="SSF46689">
    <property type="entry name" value="Homeodomain-like"/>
    <property type="match status" value="1"/>
</dbReference>
<dbReference type="PANTHER" id="PTHR30055">
    <property type="entry name" value="HTH-TYPE TRANSCRIPTIONAL REGULATOR RUTR"/>
    <property type="match status" value="1"/>
</dbReference>
<protein>
    <submittedName>
        <fullName evidence="8">TetR/AcrR family transcriptional regulator</fullName>
    </submittedName>
</protein>
<evidence type="ECO:0000256" key="1">
    <source>
        <dbReference type="ARBA" id="ARBA00022491"/>
    </source>
</evidence>
<feature type="region of interest" description="Disordered" evidence="6">
    <location>
        <begin position="1"/>
        <end position="27"/>
    </location>
</feature>
<feature type="compositionally biased region" description="Polar residues" evidence="6">
    <location>
        <begin position="1"/>
        <end position="11"/>
    </location>
</feature>
<name>A0A5B0GIY3_9BURK</name>
<keyword evidence="4" id="KW-0804">Transcription</keyword>
<dbReference type="Pfam" id="PF17918">
    <property type="entry name" value="TetR_C_15"/>
    <property type="match status" value="1"/>
</dbReference>
<keyword evidence="9" id="KW-1185">Reference proteome</keyword>
<dbReference type="GO" id="GO:0003700">
    <property type="term" value="F:DNA-binding transcription factor activity"/>
    <property type="evidence" value="ECO:0007669"/>
    <property type="project" value="TreeGrafter"/>
</dbReference>
<keyword evidence="1" id="KW-0678">Repressor</keyword>
<evidence type="ECO:0000256" key="5">
    <source>
        <dbReference type="PROSITE-ProRule" id="PRU00335"/>
    </source>
</evidence>
<dbReference type="PROSITE" id="PS50977">
    <property type="entry name" value="HTH_TETR_2"/>
    <property type="match status" value="1"/>
</dbReference>
<dbReference type="InterPro" id="IPR009057">
    <property type="entry name" value="Homeodomain-like_sf"/>
</dbReference>
<dbReference type="Proteomes" id="UP000325273">
    <property type="component" value="Unassembled WGS sequence"/>
</dbReference>
<dbReference type="GO" id="GO:0000976">
    <property type="term" value="F:transcription cis-regulatory region binding"/>
    <property type="evidence" value="ECO:0007669"/>
    <property type="project" value="TreeGrafter"/>
</dbReference>
<dbReference type="PRINTS" id="PR00455">
    <property type="entry name" value="HTHTETR"/>
</dbReference>
<feature type="domain" description="HTH tetR-type" evidence="7">
    <location>
        <begin position="28"/>
        <end position="88"/>
    </location>
</feature>
<keyword evidence="3 5" id="KW-0238">DNA-binding</keyword>
<evidence type="ECO:0000313" key="9">
    <source>
        <dbReference type="Proteomes" id="UP000325273"/>
    </source>
</evidence>
<gene>
    <name evidence="8" type="ORF">FVF58_36700</name>
</gene>
<evidence type="ECO:0000256" key="3">
    <source>
        <dbReference type="ARBA" id="ARBA00023125"/>
    </source>
</evidence>
<evidence type="ECO:0000256" key="2">
    <source>
        <dbReference type="ARBA" id="ARBA00023015"/>
    </source>
</evidence>
<keyword evidence="2" id="KW-0805">Transcription regulation</keyword>
<evidence type="ECO:0000313" key="8">
    <source>
        <dbReference type="EMBL" id="KAA1003397.1"/>
    </source>
</evidence>
<organism evidence="8 9">
    <name type="scientific">Paraburkholderia panacisoli</name>
    <dbReference type="NCBI Taxonomy" id="2603818"/>
    <lineage>
        <taxon>Bacteria</taxon>
        <taxon>Pseudomonadati</taxon>
        <taxon>Pseudomonadota</taxon>
        <taxon>Betaproteobacteria</taxon>
        <taxon>Burkholderiales</taxon>
        <taxon>Burkholderiaceae</taxon>
        <taxon>Paraburkholderia</taxon>
    </lineage>
</organism>
<dbReference type="EMBL" id="VTUZ01000036">
    <property type="protein sequence ID" value="KAA1003397.1"/>
    <property type="molecule type" value="Genomic_DNA"/>
</dbReference>
<dbReference type="InterPro" id="IPR001647">
    <property type="entry name" value="HTH_TetR"/>
</dbReference>
<dbReference type="InterPro" id="IPR050109">
    <property type="entry name" value="HTH-type_TetR-like_transc_reg"/>
</dbReference>
<evidence type="ECO:0000259" key="7">
    <source>
        <dbReference type="PROSITE" id="PS50977"/>
    </source>
</evidence>
<dbReference type="Pfam" id="PF00440">
    <property type="entry name" value="TetR_N"/>
    <property type="match status" value="1"/>
</dbReference>
<reference evidence="8 9" key="1">
    <citation type="submission" date="2019-08" db="EMBL/GenBank/DDBJ databases">
        <title>Paraburkholderia sp. DCY113.</title>
        <authorList>
            <person name="Kang J."/>
        </authorList>
    </citation>
    <scope>NUCLEOTIDE SEQUENCE [LARGE SCALE GENOMIC DNA]</scope>
    <source>
        <strain evidence="8 9">DCY113</strain>
    </source>
</reference>